<sequence length="228" mass="24400">MSSAFTAANRRKRIATYGKPSRPSANFDWNVEDAPSPERPRKQVGALAGALKRPGTTAGGGAISAGRRLTPPKPKATRDVFDVPSEDELAAPTSSLPSPTRTKKVSPKQAAPLDDFDVPYSSEEANLPKRRLPKAPKAVRKPDTQRPVVPSIKRIPLDERSDIYSSEDPLAAPPRPRAKAAQILQKPSKGGQLKPQAEQRPVAKPKAPSRAITPAATTSSTLEKPKAS</sequence>
<evidence type="ECO:0000256" key="1">
    <source>
        <dbReference type="SAM" id="MobiDB-lite"/>
    </source>
</evidence>
<accession>A0A1Y1XZU7</accession>
<comment type="caution">
    <text evidence="2">The sequence shown here is derived from an EMBL/GenBank/DDBJ whole genome shotgun (WGS) entry which is preliminary data.</text>
</comment>
<proteinExistence type="predicted"/>
<keyword evidence="3" id="KW-1185">Reference proteome</keyword>
<evidence type="ECO:0000313" key="3">
    <source>
        <dbReference type="Proteomes" id="UP000193144"/>
    </source>
</evidence>
<dbReference type="EMBL" id="MCFA01000485">
    <property type="protein sequence ID" value="ORX91185.1"/>
    <property type="molecule type" value="Genomic_DNA"/>
</dbReference>
<protein>
    <submittedName>
        <fullName evidence="2">Uncharacterized protein</fullName>
    </submittedName>
</protein>
<organism evidence="2 3">
    <name type="scientific">Clohesyomyces aquaticus</name>
    <dbReference type="NCBI Taxonomy" id="1231657"/>
    <lineage>
        <taxon>Eukaryota</taxon>
        <taxon>Fungi</taxon>
        <taxon>Dikarya</taxon>
        <taxon>Ascomycota</taxon>
        <taxon>Pezizomycotina</taxon>
        <taxon>Dothideomycetes</taxon>
        <taxon>Pleosporomycetidae</taxon>
        <taxon>Pleosporales</taxon>
        <taxon>Lindgomycetaceae</taxon>
        <taxon>Clohesyomyces</taxon>
    </lineage>
</organism>
<name>A0A1Y1XZU7_9PLEO</name>
<feature type="region of interest" description="Disordered" evidence="1">
    <location>
        <begin position="1"/>
        <end position="228"/>
    </location>
</feature>
<dbReference type="STRING" id="1231657.A0A1Y1XZU7"/>
<dbReference type="Proteomes" id="UP000193144">
    <property type="component" value="Unassembled WGS sequence"/>
</dbReference>
<reference evidence="2 3" key="1">
    <citation type="submission" date="2016-07" db="EMBL/GenBank/DDBJ databases">
        <title>Pervasive Adenine N6-methylation of Active Genes in Fungi.</title>
        <authorList>
            <consortium name="DOE Joint Genome Institute"/>
            <person name="Mondo S.J."/>
            <person name="Dannebaum R.O."/>
            <person name="Kuo R.C."/>
            <person name="Labutti K."/>
            <person name="Haridas S."/>
            <person name="Kuo A."/>
            <person name="Salamov A."/>
            <person name="Ahrendt S.R."/>
            <person name="Lipzen A."/>
            <person name="Sullivan W."/>
            <person name="Andreopoulos W.B."/>
            <person name="Clum A."/>
            <person name="Lindquist E."/>
            <person name="Daum C."/>
            <person name="Ramamoorthy G.K."/>
            <person name="Gryganskyi A."/>
            <person name="Culley D."/>
            <person name="Magnuson J.K."/>
            <person name="James T.Y."/>
            <person name="O'Malley M.A."/>
            <person name="Stajich J.E."/>
            <person name="Spatafora J.W."/>
            <person name="Visel A."/>
            <person name="Grigoriev I.V."/>
        </authorList>
    </citation>
    <scope>NUCLEOTIDE SEQUENCE [LARGE SCALE GENOMIC DNA]</scope>
    <source>
        <strain evidence="2 3">CBS 115471</strain>
    </source>
</reference>
<feature type="compositionally biased region" description="Basic residues" evidence="1">
    <location>
        <begin position="128"/>
        <end position="139"/>
    </location>
</feature>
<dbReference type="AlphaFoldDB" id="A0A1Y1XZU7"/>
<gene>
    <name evidence="2" type="ORF">BCR34DRAFT_609035</name>
</gene>
<evidence type="ECO:0000313" key="2">
    <source>
        <dbReference type="EMBL" id="ORX91185.1"/>
    </source>
</evidence>
<feature type="non-terminal residue" evidence="2">
    <location>
        <position position="228"/>
    </location>
</feature>